<proteinExistence type="predicted"/>
<comment type="caution">
    <text evidence="1">The sequence shown here is derived from an EMBL/GenBank/DDBJ whole genome shotgun (WGS) entry which is preliminary data.</text>
</comment>
<keyword evidence="2" id="KW-1185">Reference proteome</keyword>
<dbReference type="RefSeq" id="WP_408182894.1">
    <property type="nucleotide sequence ID" value="NZ_JAQQEZ010000078.1"/>
</dbReference>
<evidence type="ECO:0000313" key="1">
    <source>
        <dbReference type="EMBL" id="MFM0008037.1"/>
    </source>
</evidence>
<dbReference type="Gene3D" id="1.20.1600.10">
    <property type="entry name" value="Outer membrane efflux proteins (OEP)"/>
    <property type="match status" value="1"/>
</dbReference>
<accession>A0ABW9B5Q0</accession>
<sequence length="175" mass="19675">MLGAYFPDWLFSIVGEILLARDRAPSRKAFRRRKVAVVAFASDRTVALYQRGLADRLATTTSQQQLIAEKLSLVEPEGRTLEEQLVLMTAPGGGYQRFARRALATPSTGSARLWPLEAGFTASSFIKLQSSEQLYRSIPTRRAHERVTRCGNADWTIHYPIKTKNSPFWMSSTLP</sequence>
<dbReference type="Proteomes" id="UP001629230">
    <property type="component" value="Unassembled WGS sequence"/>
</dbReference>
<organism evidence="1 2">
    <name type="scientific">Paraburkholderia dipogonis</name>
    <dbReference type="NCBI Taxonomy" id="1211383"/>
    <lineage>
        <taxon>Bacteria</taxon>
        <taxon>Pseudomonadati</taxon>
        <taxon>Pseudomonadota</taxon>
        <taxon>Betaproteobacteria</taxon>
        <taxon>Burkholderiales</taxon>
        <taxon>Burkholderiaceae</taxon>
        <taxon>Paraburkholderia</taxon>
    </lineage>
</organism>
<gene>
    <name evidence="1" type="ORF">PQR57_44855</name>
</gene>
<dbReference type="EMBL" id="JAQQEZ010000078">
    <property type="protein sequence ID" value="MFM0008037.1"/>
    <property type="molecule type" value="Genomic_DNA"/>
</dbReference>
<name>A0ABW9B5Q0_9BURK</name>
<protein>
    <submittedName>
        <fullName evidence="1">Uncharacterized protein</fullName>
    </submittedName>
</protein>
<reference evidence="1 2" key="1">
    <citation type="journal article" date="2024" name="Chem. Sci.">
        <title>Discovery of megapolipeptins by genome mining of a Burkholderiales bacteria collection.</title>
        <authorList>
            <person name="Paulo B.S."/>
            <person name="Recchia M.J.J."/>
            <person name="Lee S."/>
            <person name="Fergusson C.H."/>
            <person name="Romanowski S.B."/>
            <person name="Hernandez A."/>
            <person name="Krull N."/>
            <person name="Liu D.Y."/>
            <person name="Cavanagh H."/>
            <person name="Bos A."/>
            <person name="Gray C.A."/>
            <person name="Murphy B.T."/>
            <person name="Linington R.G."/>
            <person name="Eustaquio A.S."/>
        </authorList>
    </citation>
    <scope>NUCLEOTIDE SEQUENCE [LARGE SCALE GENOMIC DNA]</scope>
    <source>
        <strain evidence="1 2">RL17-350-BIC-A</strain>
    </source>
</reference>
<evidence type="ECO:0000313" key="2">
    <source>
        <dbReference type="Proteomes" id="UP001629230"/>
    </source>
</evidence>